<dbReference type="InterPro" id="IPR021527">
    <property type="entry name" value="DUF2795"/>
</dbReference>
<dbReference type="EMBL" id="PVZC01000008">
    <property type="protein sequence ID" value="PRX96188.1"/>
    <property type="molecule type" value="Genomic_DNA"/>
</dbReference>
<dbReference type="RefSeq" id="WP_106250899.1">
    <property type="nucleotide sequence ID" value="NZ_PVZC01000008.1"/>
</dbReference>
<reference evidence="1 2" key="1">
    <citation type="submission" date="2018-03" db="EMBL/GenBank/DDBJ databases">
        <title>Genomic Encyclopedia of Archaeal and Bacterial Type Strains, Phase II (KMG-II): from individual species to whole genera.</title>
        <authorList>
            <person name="Goeker M."/>
        </authorList>
    </citation>
    <scope>NUCLEOTIDE SEQUENCE [LARGE SCALE GENOMIC DNA]</scope>
    <source>
        <strain evidence="1 2">DSM 45601</strain>
    </source>
</reference>
<organism evidence="1 2">
    <name type="scientific">Allonocardiopsis opalescens</name>
    <dbReference type="NCBI Taxonomy" id="1144618"/>
    <lineage>
        <taxon>Bacteria</taxon>
        <taxon>Bacillati</taxon>
        <taxon>Actinomycetota</taxon>
        <taxon>Actinomycetes</taxon>
        <taxon>Streptosporangiales</taxon>
        <taxon>Allonocardiopsis</taxon>
    </lineage>
</organism>
<proteinExistence type="predicted"/>
<evidence type="ECO:0000313" key="1">
    <source>
        <dbReference type="EMBL" id="PRX96188.1"/>
    </source>
</evidence>
<accession>A0A2T0PXM4</accession>
<dbReference type="OrthoDB" id="6161020at2"/>
<protein>
    <submittedName>
        <fullName evidence="1">Uncharacterized protein DUF2795</fullName>
    </submittedName>
</protein>
<comment type="caution">
    <text evidence="1">The sequence shown here is derived from an EMBL/GenBank/DDBJ whole genome shotgun (WGS) entry which is preliminary data.</text>
</comment>
<sequence>MAQPTFIEVQKTLSGVDYPVDRDGLVRHARSHQASDDIVRLLERIPNQTYDGPTAVSAAVTQESGGG</sequence>
<keyword evidence="2" id="KW-1185">Reference proteome</keyword>
<gene>
    <name evidence="1" type="ORF">CLV72_108194</name>
</gene>
<dbReference type="Pfam" id="PF11387">
    <property type="entry name" value="DUF2795"/>
    <property type="match status" value="1"/>
</dbReference>
<name>A0A2T0PXM4_9ACTN</name>
<evidence type="ECO:0000313" key="2">
    <source>
        <dbReference type="Proteomes" id="UP000237846"/>
    </source>
</evidence>
<dbReference type="Proteomes" id="UP000237846">
    <property type="component" value="Unassembled WGS sequence"/>
</dbReference>
<dbReference type="AlphaFoldDB" id="A0A2T0PXM4"/>